<dbReference type="Proteomes" id="UP000557872">
    <property type="component" value="Unassembled WGS sequence"/>
</dbReference>
<evidence type="ECO:0000313" key="5">
    <source>
        <dbReference type="EMBL" id="NWK57273.1"/>
    </source>
</evidence>
<evidence type="ECO:0000313" key="6">
    <source>
        <dbReference type="Proteomes" id="UP000557872"/>
    </source>
</evidence>
<dbReference type="SMART" id="SM00028">
    <property type="entry name" value="TPR"/>
    <property type="match status" value="3"/>
</dbReference>
<dbReference type="SUPFAM" id="SSF48452">
    <property type="entry name" value="TPR-like"/>
    <property type="match status" value="1"/>
</dbReference>
<feature type="transmembrane region" description="Helical" evidence="4">
    <location>
        <begin position="301"/>
        <end position="320"/>
    </location>
</feature>
<dbReference type="InterPro" id="IPR019734">
    <property type="entry name" value="TPR_rpt"/>
</dbReference>
<name>A0A851GID2_9BACT</name>
<evidence type="ECO:0000256" key="2">
    <source>
        <dbReference type="ARBA" id="ARBA00022803"/>
    </source>
</evidence>
<protein>
    <recommendedName>
        <fullName evidence="7">Tetratricopeptide repeat protein</fullName>
    </recommendedName>
</protein>
<feature type="transmembrane region" description="Helical" evidence="4">
    <location>
        <begin position="385"/>
        <end position="405"/>
    </location>
</feature>
<dbReference type="PROSITE" id="PS50005">
    <property type="entry name" value="TPR"/>
    <property type="match status" value="1"/>
</dbReference>
<evidence type="ECO:0000256" key="4">
    <source>
        <dbReference type="SAM" id="Phobius"/>
    </source>
</evidence>
<dbReference type="PANTHER" id="PTHR44227">
    <property type="match status" value="1"/>
</dbReference>
<reference evidence="5 6" key="1">
    <citation type="submission" date="2020-07" db="EMBL/GenBank/DDBJ databases">
        <title>Roseicoccus Jingziensis gen. nov., sp. nov., isolated from coastal seawater.</title>
        <authorList>
            <person name="Feng X."/>
        </authorList>
    </citation>
    <scope>NUCLEOTIDE SEQUENCE [LARGE SCALE GENOMIC DNA]</scope>
    <source>
        <strain evidence="5 6">N1E253</strain>
    </source>
</reference>
<keyword evidence="2 3" id="KW-0802">TPR repeat</keyword>
<evidence type="ECO:0008006" key="7">
    <source>
        <dbReference type="Google" id="ProtNLM"/>
    </source>
</evidence>
<keyword evidence="6" id="KW-1185">Reference proteome</keyword>
<sequence length="583" mass="65389">MATPSDLSRSNHWTWTDLAALIVVGVVAALPFLQVGSFAFLNYDDPMHVAAQPAVLSGLNAQSGVWAMTATPSNLWHPLTWLSYMLEVSWFGGGADSPGVHHWGNVILHLGATLGFYILLRLLKVSTWVAALVALLFSLHPLHVEPVAWISSRKDVLYAFLAMASLACYCWAKQKNLKSAYGLTAVLLTLALCSKPSAVVVPVLYLLLDVWMSDREGDRSPILRQFCGSLKRNWMYFLLSFVVAVVAILVQYAGSHHAFMGQQGLWERLSYLPASVSFYLQHSLYPRYLTFEYAYPEGIRYGVLTVCGVLVLLLVGYGVLTRGGLVRMRYRSGVIGLLWFLVCLAPVLGVFYVGSGFSADRYSYLALAGLAVPVALYLDALQRGLRNMSIAVLSMIVVFFALLSFKQSKVWQDDAALFTHGVKVEPRSGTAHTNLATLYRMQGEDDLALVHYQKALRLHASQHIVCYNMAQIYAGRSEWGEAVHWCRQSIKQYPDYARAHNLLGRLLQKRGGSFSEVLASYERAYQLDPERVRFAMDYARNLARAKRYTEAKEVLLDTLNRDKGSRLEREQITAMLQRLETYR</sequence>
<dbReference type="InterPro" id="IPR011990">
    <property type="entry name" value="TPR-like_helical_dom_sf"/>
</dbReference>
<organism evidence="5 6">
    <name type="scientific">Oceaniferula marina</name>
    <dbReference type="NCBI Taxonomy" id="2748318"/>
    <lineage>
        <taxon>Bacteria</taxon>
        <taxon>Pseudomonadati</taxon>
        <taxon>Verrucomicrobiota</taxon>
        <taxon>Verrucomicrobiia</taxon>
        <taxon>Verrucomicrobiales</taxon>
        <taxon>Verrucomicrobiaceae</taxon>
        <taxon>Oceaniferula</taxon>
    </lineage>
</organism>
<dbReference type="InterPro" id="IPR052346">
    <property type="entry name" value="O-mannosyl-transferase_TMTC"/>
</dbReference>
<keyword evidence="4" id="KW-0472">Membrane</keyword>
<comment type="caution">
    <text evidence="5">The sequence shown here is derived from an EMBL/GenBank/DDBJ whole genome shotgun (WGS) entry which is preliminary data.</text>
</comment>
<feature type="transmembrane region" description="Helical" evidence="4">
    <location>
        <begin position="332"/>
        <end position="355"/>
    </location>
</feature>
<dbReference type="Pfam" id="PF14559">
    <property type="entry name" value="TPR_19"/>
    <property type="match status" value="1"/>
</dbReference>
<dbReference type="EMBL" id="JACBAZ010000009">
    <property type="protein sequence ID" value="NWK57273.1"/>
    <property type="molecule type" value="Genomic_DNA"/>
</dbReference>
<proteinExistence type="predicted"/>
<feature type="transmembrane region" description="Helical" evidence="4">
    <location>
        <begin position="100"/>
        <end position="120"/>
    </location>
</feature>
<accession>A0A851GID2</accession>
<feature type="transmembrane region" description="Helical" evidence="4">
    <location>
        <begin position="18"/>
        <end position="41"/>
    </location>
</feature>
<keyword evidence="4" id="KW-1133">Transmembrane helix</keyword>
<keyword evidence="4" id="KW-0812">Transmembrane</keyword>
<feature type="transmembrane region" description="Helical" evidence="4">
    <location>
        <begin position="127"/>
        <end position="144"/>
    </location>
</feature>
<feature type="transmembrane region" description="Helical" evidence="4">
    <location>
        <begin position="234"/>
        <end position="253"/>
    </location>
</feature>
<dbReference type="RefSeq" id="WP_178934108.1">
    <property type="nucleotide sequence ID" value="NZ_JACBAZ010000009.1"/>
</dbReference>
<feature type="transmembrane region" description="Helical" evidence="4">
    <location>
        <begin position="361"/>
        <end position="378"/>
    </location>
</feature>
<keyword evidence="1" id="KW-0677">Repeat</keyword>
<feature type="repeat" description="TPR" evidence="3">
    <location>
        <begin position="429"/>
        <end position="462"/>
    </location>
</feature>
<evidence type="ECO:0000256" key="3">
    <source>
        <dbReference type="PROSITE-ProRule" id="PRU00339"/>
    </source>
</evidence>
<dbReference type="Gene3D" id="1.25.40.10">
    <property type="entry name" value="Tetratricopeptide repeat domain"/>
    <property type="match status" value="1"/>
</dbReference>
<dbReference type="AlphaFoldDB" id="A0A851GID2"/>
<gene>
    <name evidence="5" type="ORF">HW115_16745</name>
</gene>
<feature type="transmembrane region" description="Helical" evidence="4">
    <location>
        <begin position="184"/>
        <end position="208"/>
    </location>
</feature>
<evidence type="ECO:0000256" key="1">
    <source>
        <dbReference type="ARBA" id="ARBA00022737"/>
    </source>
</evidence>
<dbReference type="PANTHER" id="PTHR44227:SF3">
    <property type="entry name" value="PROTEIN O-MANNOSYL-TRANSFERASE TMTC4"/>
    <property type="match status" value="1"/>
</dbReference>